<dbReference type="SUPFAM" id="SSF53254">
    <property type="entry name" value="Phosphoglycerate mutase-like"/>
    <property type="match status" value="1"/>
</dbReference>
<dbReference type="PANTHER" id="PTHR48100:SF1">
    <property type="entry name" value="HISTIDINE PHOSPHATASE FAMILY PROTEIN-RELATED"/>
    <property type="match status" value="1"/>
</dbReference>
<protein>
    <submittedName>
        <fullName evidence="2">Histidine phosphatase family protein</fullName>
    </submittedName>
</protein>
<evidence type="ECO:0000313" key="3">
    <source>
        <dbReference type="Proteomes" id="UP000664405"/>
    </source>
</evidence>
<dbReference type="PANTHER" id="PTHR48100">
    <property type="entry name" value="BROAD-SPECIFICITY PHOSPHATASE YOR283W-RELATED"/>
    <property type="match status" value="1"/>
</dbReference>
<dbReference type="GO" id="GO:0005737">
    <property type="term" value="C:cytoplasm"/>
    <property type="evidence" value="ECO:0007669"/>
    <property type="project" value="TreeGrafter"/>
</dbReference>
<dbReference type="InterPro" id="IPR013078">
    <property type="entry name" value="His_Pase_superF_clade-1"/>
</dbReference>
<dbReference type="CDD" id="cd07067">
    <property type="entry name" value="HP_PGM_like"/>
    <property type="match status" value="1"/>
</dbReference>
<dbReference type="InterPro" id="IPR029033">
    <property type="entry name" value="His_PPase_superfam"/>
</dbReference>
<dbReference type="Pfam" id="PF00300">
    <property type="entry name" value="His_Phos_1"/>
    <property type="match status" value="1"/>
</dbReference>
<accession>A0A8I1M4S0</accession>
<dbReference type="GO" id="GO:0016791">
    <property type="term" value="F:phosphatase activity"/>
    <property type="evidence" value="ECO:0007669"/>
    <property type="project" value="TreeGrafter"/>
</dbReference>
<name>A0A8I1M4S0_9PROT</name>
<feature type="site" description="Transition state stabilizer" evidence="1">
    <location>
        <position position="151"/>
    </location>
</feature>
<reference evidence="2" key="1">
    <citation type="submission" date="2020-12" db="EMBL/GenBank/DDBJ databases">
        <title>Oil enriched cultivation method for isolating marine PHA-producing bacteria.</title>
        <authorList>
            <person name="Zheng W."/>
            <person name="Yu S."/>
            <person name="Huang Y."/>
        </authorList>
    </citation>
    <scope>NUCLEOTIDE SEQUENCE</scope>
    <source>
        <strain evidence="2">SY-2-3</strain>
    </source>
</reference>
<dbReference type="InterPro" id="IPR050275">
    <property type="entry name" value="PGM_Phosphatase"/>
</dbReference>
<gene>
    <name evidence="2" type="ORF">JF547_01205</name>
</gene>
<comment type="caution">
    <text evidence="2">The sequence shown here is derived from an EMBL/GenBank/DDBJ whole genome shotgun (WGS) entry which is preliminary data.</text>
</comment>
<dbReference type="Gene3D" id="3.40.50.1240">
    <property type="entry name" value="Phosphoglycerate mutase-like"/>
    <property type="match status" value="1"/>
</dbReference>
<dbReference type="EMBL" id="JAEKJW010000001">
    <property type="protein sequence ID" value="MBN8195121.1"/>
    <property type="molecule type" value="Genomic_DNA"/>
</dbReference>
<sequence>MTKIKTTRWWLVRHAPVQNPERLVYGRSDMQVDLSDEKKLRAVARHLPRDAVWMTSHLSRTLDTALKLQELIDEDITPTRESGFAEQHFGAWELQHWNDLPKGETTQFWTDFARQQPPNGESFADMVERVGPVFTHASSYWAGRDIVAVVHGGTIRAIMANALGLSLEAALSFHIDTLSLTRLEYIDGVDQPGWRVTAVNQSFG</sequence>
<dbReference type="SMART" id="SM00855">
    <property type="entry name" value="PGAM"/>
    <property type="match status" value="1"/>
</dbReference>
<organism evidence="2 3">
    <name type="scientific">Thalassospira povalilytica</name>
    <dbReference type="NCBI Taxonomy" id="732237"/>
    <lineage>
        <taxon>Bacteria</taxon>
        <taxon>Pseudomonadati</taxon>
        <taxon>Pseudomonadota</taxon>
        <taxon>Alphaproteobacteria</taxon>
        <taxon>Rhodospirillales</taxon>
        <taxon>Thalassospiraceae</taxon>
        <taxon>Thalassospira</taxon>
    </lineage>
</organism>
<dbReference type="AlphaFoldDB" id="A0A8I1M4S0"/>
<proteinExistence type="predicted"/>
<evidence type="ECO:0000256" key="1">
    <source>
        <dbReference type="PIRSR" id="PIRSR613078-3"/>
    </source>
</evidence>
<dbReference type="Proteomes" id="UP000664405">
    <property type="component" value="Unassembled WGS sequence"/>
</dbReference>
<evidence type="ECO:0000313" key="2">
    <source>
        <dbReference type="EMBL" id="MBN8195121.1"/>
    </source>
</evidence>